<reference evidence="3 4" key="1">
    <citation type="submission" date="2013-03" db="EMBL/GenBank/DDBJ databases">
        <title>The Genome Sequence of Exophiala aquamarina CBS 119918.</title>
        <authorList>
            <consortium name="The Broad Institute Genomics Platform"/>
            <person name="Cuomo C."/>
            <person name="de Hoog S."/>
            <person name="Gorbushina A."/>
            <person name="Walker B."/>
            <person name="Young S.K."/>
            <person name="Zeng Q."/>
            <person name="Gargeya S."/>
            <person name="Fitzgerald M."/>
            <person name="Haas B."/>
            <person name="Abouelleil A."/>
            <person name="Allen A.W."/>
            <person name="Alvarado L."/>
            <person name="Arachchi H.M."/>
            <person name="Berlin A.M."/>
            <person name="Chapman S.B."/>
            <person name="Gainer-Dewar J."/>
            <person name="Goldberg J."/>
            <person name="Griggs A."/>
            <person name="Gujja S."/>
            <person name="Hansen M."/>
            <person name="Howarth C."/>
            <person name="Imamovic A."/>
            <person name="Ireland A."/>
            <person name="Larimer J."/>
            <person name="McCowan C."/>
            <person name="Murphy C."/>
            <person name="Pearson M."/>
            <person name="Poon T.W."/>
            <person name="Priest M."/>
            <person name="Roberts A."/>
            <person name="Saif S."/>
            <person name="Shea T."/>
            <person name="Sisk P."/>
            <person name="Sykes S."/>
            <person name="Wortman J."/>
            <person name="Nusbaum C."/>
            <person name="Birren B."/>
        </authorList>
    </citation>
    <scope>NUCLEOTIDE SEQUENCE [LARGE SCALE GENOMIC DNA]</scope>
    <source>
        <strain evidence="3 4">CBS 119918</strain>
    </source>
</reference>
<gene>
    <name evidence="3" type="ORF">A1O9_06378</name>
</gene>
<keyword evidence="4" id="KW-1185">Reference proteome</keyword>
<dbReference type="Proteomes" id="UP000027920">
    <property type="component" value="Unassembled WGS sequence"/>
</dbReference>
<comment type="similarity">
    <text evidence="1">Belongs to the short-chain dehydrogenases/reductases (SDR) family.</text>
</comment>
<proteinExistence type="inferred from homology"/>
<dbReference type="HOGENOM" id="CLU_2573893_0_0_1"/>
<evidence type="ECO:0000313" key="4">
    <source>
        <dbReference type="Proteomes" id="UP000027920"/>
    </source>
</evidence>
<dbReference type="OrthoDB" id="47007at2759"/>
<evidence type="ECO:0000256" key="1">
    <source>
        <dbReference type="ARBA" id="ARBA00006484"/>
    </source>
</evidence>
<keyword evidence="2" id="KW-0560">Oxidoreductase</keyword>
<dbReference type="AlphaFoldDB" id="A0A072PFA6"/>
<sequence length="81" mass="9092">MSRFLDKVVFVTDGTSGLGAATCQLFINEGARVFVTDEIRVNVICPGLMDTPMVNHLTKEAAVVQKTRIPFLWVDLLIRRR</sequence>
<dbReference type="EMBL" id="AMGV01000004">
    <property type="protein sequence ID" value="KEF58452.1"/>
    <property type="molecule type" value="Genomic_DNA"/>
</dbReference>
<dbReference type="GeneID" id="25281295"/>
<evidence type="ECO:0000256" key="2">
    <source>
        <dbReference type="ARBA" id="ARBA00023002"/>
    </source>
</evidence>
<dbReference type="Gene3D" id="3.40.50.720">
    <property type="entry name" value="NAD(P)-binding Rossmann-like Domain"/>
    <property type="match status" value="1"/>
</dbReference>
<protein>
    <submittedName>
        <fullName evidence="3">Uncharacterized protein</fullName>
    </submittedName>
</protein>
<dbReference type="RefSeq" id="XP_013261042.1">
    <property type="nucleotide sequence ID" value="XM_013405588.1"/>
</dbReference>
<dbReference type="VEuPathDB" id="FungiDB:A1O9_06378"/>
<dbReference type="InterPro" id="IPR036291">
    <property type="entry name" value="NAD(P)-bd_dom_sf"/>
</dbReference>
<dbReference type="PANTHER" id="PTHR43477:SF1">
    <property type="entry name" value="DIHYDROANTICAPSIN 7-DEHYDROGENASE"/>
    <property type="match status" value="1"/>
</dbReference>
<evidence type="ECO:0000313" key="3">
    <source>
        <dbReference type="EMBL" id="KEF58452.1"/>
    </source>
</evidence>
<dbReference type="SUPFAM" id="SSF51735">
    <property type="entry name" value="NAD(P)-binding Rossmann-fold domains"/>
    <property type="match status" value="1"/>
</dbReference>
<accession>A0A072PFA6</accession>
<dbReference type="PANTHER" id="PTHR43477">
    <property type="entry name" value="DIHYDROANTICAPSIN 7-DEHYDROGENASE"/>
    <property type="match status" value="1"/>
</dbReference>
<dbReference type="GO" id="GO:0016491">
    <property type="term" value="F:oxidoreductase activity"/>
    <property type="evidence" value="ECO:0007669"/>
    <property type="project" value="UniProtKB-KW"/>
</dbReference>
<dbReference type="InterPro" id="IPR051122">
    <property type="entry name" value="SDR_DHRS6-like"/>
</dbReference>
<organism evidence="3 4">
    <name type="scientific">Exophiala aquamarina CBS 119918</name>
    <dbReference type="NCBI Taxonomy" id="1182545"/>
    <lineage>
        <taxon>Eukaryota</taxon>
        <taxon>Fungi</taxon>
        <taxon>Dikarya</taxon>
        <taxon>Ascomycota</taxon>
        <taxon>Pezizomycotina</taxon>
        <taxon>Eurotiomycetes</taxon>
        <taxon>Chaetothyriomycetidae</taxon>
        <taxon>Chaetothyriales</taxon>
        <taxon>Herpotrichiellaceae</taxon>
        <taxon>Exophiala</taxon>
    </lineage>
</organism>
<comment type="caution">
    <text evidence="3">The sequence shown here is derived from an EMBL/GenBank/DDBJ whole genome shotgun (WGS) entry which is preliminary data.</text>
</comment>
<name>A0A072PFA6_9EURO</name>